<dbReference type="EMBL" id="CADCTO010000418">
    <property type="protein sequence ID" value="CAA9275024.1"/>
    <property type="molecule type" value="Genomic_DNA"/>
</dbReference>
<feature type="transmembrane region" description="Helical" evidence="6">
    <location>
        <begin position="47"/>
        <end position="65"/>
    </location>
</feature>
<dbReference type="Gene3D" id="1.20.120.1630">
    <property type="match status" value="1"/>
</dbReference>
<reference evidence="7" key="1">
    <citation type="submission" date="2020-02" db="EMBL/GenBank/DDBJ databases">
        <authorList>
            <person name="Meier V. D."/>
        </authorList>
    </citation>
    <scope>NUCLEOTIDE SEQUENCE</scope>
    <source>
        <strain evidence="7">AVDCRST_MAG63</strain>
    </source>
</reference>
<evidence type="ECO:0000256" key="5">
    <source>
        <dbReference type="ARBA" id="ARBA00023136"/>
    </source>
</evidence>
<keyword evidence="3 6" id="KW-0812">Transmembrane</keyword>
<comment type="subcellular location">
    <subcellularLocation>
        <location evidence="1">Membrane</location>
        <topology evidence="1">Multi-pass membrane protein</topology>
    </subcellularLocation>
</comment>
<keyword evidence="5 6" id="KW-0472">Membrane</keyword>
<name>A0A6J4JE34_9BACT</name>
<sequence length="219" mass="23965">MPTTLFKITAATALFAGVHSLLASRAAKRAAVRLLGERRRNVLYRPLYNAQAVLTFGALVVYGARLPDRELYRVRGLLARGMQAGQVVALVCLLDGTRRVGFLRFLGVPNLVAAFAGDRNVTAEPEAQGPAPDADGRLNTSGPFRVCRHPLNAAMLPVLWLMPRMTANLLAFNAVTTIYLVLGSLHEEKRLEESYGEAYNEYRKSGAGFLAPSITRLLR</sequence>
<keyword evidence="4 6" id="KW-1133">Transmembrane helix</keyword>
<organism evidence="7">
    <name type="scientific">uncultured Armatimonadetes bacterium</name>
    <dbReference type="NCBI Taxonomy" id="157466"/>
    <lineage>
        <taxon>Bacteria</taxon>
        <taxon>Bacillati</taxon>
        <taxon>Armatimonadota</taxon>
        <taxon>environmental samples</taxon>
    </lineage>
</organism>
<evidence type="ECO:0000256" key="3">
    <source>
        <dbReference type="ARBA" id="ARBA00022692"/>
    </source>
</evidence>
<gene>
    <name evidence="7" type="ORF">AVDCRST_MAG63-3157</name>
</gene>
<dbReference type="AlphaFoldDB" id="A0A6J4JE34"/>
<accession>A0A6J4JE34</accession>
<proteinExistence type="inferred from homology"/>
<evidence type="ECO:0000313" key="7">
    <source>
        <dbReference type="EMBL" id="CAA9275024.1"/>
    </source>
</evidence>
<dbReference type="PANTHER" id="PTHR31040">
    <property type="entry name" value="NURIM"/>
    <property type="match status" value="1"/>
</dbReference>
<comment type="similarity">
    <text evidence="2">Belongs to the nurim family.</text>
</comment>
<dbReference type="PANTHER" id="PTHR31040:SF1">
    <property type="entry name" value="NURIM"/>
    <property type="match status" value="1"/>
</dbReference>
<evidence type="ECO:0000256" key="4">
    <source>
        <dbReference type="ARBA" id="ARBA00022989"/>
    </source>
</evidence>
<dbReference type="InterPro" id="IPR033580">
    <property type="entry name" value="Nurim-like"/>
</dbReference>
<protein>
    <recommendedName>
        <fullName evidence="8">Methanethiol S-methyltransferase</fullName>
    </recommendedName>
</protein>
<evidence type="ECO:0000256" key="1">
    <source>
        <dbReference type="ARBA" id="ARBA00004141"/>
    </source>
</evidence>
<evidence type="ECO:0000256" key="2">
    <source>
        <dbReference type="ARBA" id="ARBA00010631"/>
    </source>
</evidence>
<dbReference type="GO" id="GO:0016020">
    <property type="term" value="C:membrane"/>
    <property type="evidence" value="ECO:0007669"/>
    <property type="project" value="UniProtKB-SubCell"/>
</dbReference>
<evidence type="ECO:0008006" key="8">
    <source>
        <dbReference type="Google" id="ProtNLM"/>
    </source>
</evidence>
<evidence type="ECO:0000256" key="6">
    <source>
        <dbReference type="SAM" id="Phobius"/>
    </source>
</evidence>